<gene>
    <name evidence="1" type="ORF">LCGC14_2358660</name>
</gene>
<dbReference type="EMBL" id="LAZR01034496">
    <property type="protein sequence ID" value="KKL45139.1"/>
    <property type="molecule type" value="Genomic_DNA"/>
</dbReference>
<organism evidence="1">
    <name type="scientific">marine sediment metagenome</name>
    <dbReference type="NCBI Taxonomy" id="412755"/>
    <lineage>
        <taxon>unclassified sequences</taxon>
        <taxon>metagenomes</taxon>
        <taxon>ecological metagenomes</taxon>
    </lineage>
</organism>
<dbReference type="AlphaFoldDB" id="A0A0F9C7D5"/>
<reference evidence="1" key="1">
    <citation type="journal article" date="2015" name="Nature">
        <title>Complex archaea that bridge the gap between prokaryotes and eukaryotes.</title>
        <authorList>
            <person name="Spang A."/>
            <person name="Saw J.H."/>
            <person name="Jorgensen S.L."/>
            <person name="Zaremba-Niedzwiedzka K."/>
            <person name="Martijn J."/>
            <person name="Lind A.E."/>
            <person name="van Eijk R."/>
            <person name="Schleper C."/>
            <person name="Guy L."/>
            <person name="Ettema T.J."/>
        </authorList>
    </citation>
    <scope>NUCLEOTIDE SEQUENCE</scope>
</reference>
<evidence type="ECO:0000313" key="1">
    <source>
        <dbReference type="EMBL" id="KKL45139.1"/>
    </source>
</evidence>
<protein>
    <submittedName>
        <fullName evidence="1">Uncharacterized protein</fullName>
    </submittedName>
</protein>
<name>A0A0F9C7D5_9ZZZZ</name>
<accession>A0A0F9C7D5</accession>
<sequence>MKKPSKSNKDKLDREARMLTLLLHELPLNPIPWVTVIRLVAPVIARLAVRMVLKKVSRSLAEDKVNAIGDAVSDSINLILESRREDNG</sequence>
<comment type="caution">
    <text evidence="1">The sequence shown here is derived from an EMBL/GenBank/DDBJ whole genome shotgun (WGS) entry which is preliminary data.</text>
</comment>
<proteinExistence type="predicted"/>